<dbReference type="GO" id="GO:0005509">
    <property type="term" value="F:calcium ion binding"/>
    <property type="evidence" value="ECO:0007669"/>
    <property type="project" value="InterPro"/>
</dbReference>
<dbReference type="PROSITE" id="PS00018">
    <property type="entry name" value="EF_HAND_1"/>
    <property type="match status" value="3"/>
</dbReference>
<dbReference type="OrthoDB" id="8785703at2759"/>
<dbReference type="InterPro" id="IPR018247">
    <property type="entry name" value="EF_Hand_1_Ca_BS"/>
</dbReference>
<dbReference type="PROSITE" id="PS50222">
    <property type="entry name" value="EF_HAND_2"/>
    <property type="match status" value="4"/>
</dbReference>
<dbReference type="CDD" id="cd00051">
    <property type="entry name" value="EFh"/>
    <property type="match status" value="2"/>
</dbReference>
<feature type="domain" description="EF-hand" evidence="3">
    <location>
        <begin position="60"/>
        <end position="87"/>
    </location>
</feature>
<comment type="caution">
    <text evidence="4">The sequence shown here is derived from an EMBL/GenBank/DDBJ whole genome shotgun (WGS) entry which is preliminary data.</text>
</comment>
<dbReference type="Pfam" id="PF13202">
    <property type="entry name" value="EF-hand_5"/>
    <property type="match status" value="2"/>
</dbReference>
<sequence>MELIRRTAAAYYENLPVANKRYARYIFSSMDKNGDGQINLKEYLEYLSKDNKTALANPSLFRALDKNNNGSLDFEEVIVLYYITQSGRALFCKSCDTFLTDVYFSCSQCFFKGDGVSTYEICCDCYGGKKFKHHGDAIFCDNYTMLSRSRRLALQASKEEQRSVVKETDMIAKAADAMKETLQAYIERSSVLEDIDTEIITSVANLMSDAQEGLEKLSSVLEEIDFEMIQGVADVALPSFQFDGESLEQRGNYYKLKLILSMGKAILLLNMEEIRRAAAAYYQNLPEEKKRYARFVFSEMDKNGDGKINLKEFMEYLKKDNDSALPHPSLFRALDKNNNGSLDFEEARVLCYIMQSGRALLCKSCNTFLTDVYFSCFHCFTSKDSTVSTYEICCDCFGGKKFTHHDDAIFCDNYTLLSQGRSLALAAPPEKRSSVLGKIDTIVGVASVVVFAGTLAPCTLCTIM</sequence>
<dbReference type="SUPFAM" id="SSF47473">
    <property type="entry name" value="EF-hand"/>
    <property type="match status" value="1"/>
</dbReference>
<evidence type="ECO:0000313" key="4">
    <source>
        <dbReference type="EMBL" id="KAF9661073.1"/>
    </source>
</evidence>
<reference evidence="4 5" key="1">
    <citation type="submission" date="2020-10" db="EMBL/GenBank/DDBJ databases">
        <title>Plant Genome Project.</title>
        <authorList>
            <person name="Zhang R.-G."/>
        </authorList>
    </citation>
    <scope>NUCLEOTIDE SEQUENCE [LARGE SCALE GENOMIC DNA]</scope>
    <source>
        <strain evidence="4">FAFU-HL-1</strain>
        <tissue evidence="4">Leaf</tissue>
    </source>
</reference>
<gene>
    <name evidence="4" type="ORF">SADUNF_Sadunf19G0029900</name>
</gene>
<feature type="domain" description="EF-hand" evidence="3">
    <location>
        <begin position="288"/>
        <end position="323"/>
    </location>
</feature>
<dbReference type="PANTHER" id="PTHR10827:SF89">
    <property type="entry name" value="EF-HAND DOMAIN-CONTAINING PROTEIN"/>
    <property type="match status" value="1"/>
</dbReference>
<keyword evidence="2" id="KW-0472">Membrane</keyword>
<evidence type="ECO:0000256" key="2">
    <source>
        <dbReference type="SAM" id="Phobius"/>
    </source>
</evidence>
<keyword evidence="2" id="KW-0812">Transmembrane</keyword>
<dbReference type="Proteomes" id="UP000657918">
    <property type="component" value="Unassembled WGS sequence"/>
</dbReference>
<protein>
    <recommendedName>
        <fullName evidence="3">EF-hand domain-containing protein</fullName>
    </recommendedName>
</protein>
<evidence type="ECO:0000256" key="1">
    <source>
        <dbReference type="ARBA" id="ARBA00022837"/>
    </source>
</evidence>
<keyword evidence="2" id="KW-1133">Transmembrane helix</keyword>
<name>A0A835MKT8_9ROSI</name>
<dbReference type="InterPro" id="IPR011992">
    <property type="entry name" value="EF-hand-dom_pair"/>
</dbReference>
<feature type="domain" description="EF-hand" evidence="3">
    <location>
        <begin position="330"/>
        <end position="357"/>
    </location>
</feature>
<organism evidence="4 5">
    <name type="scientific">Salix dunnii</name>
    <dbReference type="NCBI Taxonomy" id="1413687"/>
    <lineage>
        <taxon>Eukaryota</taxon>
        <taxon>Viridiplantae</taxon>
        <taxon>Streptophyta</taxon>
        <taxon>Embryophyta</taxon>
        <taxon>Tracheophyta</taxon>
        <taxon>Spermatophyta</taxon>
        <taxon>Magnoliopsida</taxon>
        <taxon>eudicotyledons</taxon>
        <taxon>Gunneridae</taxon>
        <taxon>Pentapetalae</taxon>
        <taxon>rosids</taxon>
        <taxon>fabids</taxon>
        <taxon>Malpighiales</taxon>
        <taxon>Salicaceae</taxon>
        <taxon>Saliceae</taxon>
        <taxon>Salix</taxon>
    </lineage>
</organism>
<dbReference type="GO" id="GO:0005783">
    <property type="term" value="C:endoplasmic reticulum"/>
    <property type="evidence" value="ECO:0007669"/>
    <property type="project" value="TreeGrafter"/>
</dbReference>
<evidence type="ECO:0000259" key="3">
    <source>
        <dbReference type="PROSITE" id="PS50222"/>
    </source>
</evidence>
<feature type="domain" description="EF-hand" evidence="3">
    <location>
        <begin position="18"/>
        <end position="53"/>
    </location>
</feature>
<dbReference type="Pfam" id="PF13499">
    <property type="entry name" value="EF-hand_7"/>
    <property type="match status" value="1"/>
</dbReference>
<dbReference type="InterPro" id="IPR002048">
    <property type="entry name" value="EF_hand_dom"/>
</dbReference>
<dbReference type="AlphaFoldDB" id="A0A835MKT8"/>
<dbReference type="Gene3D" id="1.10.238.10">
    <property type="entry name" value="EF-hand"/>
    <property type="match status" value="2"/>
</dbReference>
<evidence type="ECO:0000313" key="5">
    <source>
        <dbReference type="Proteomes" id="UP000657918"/>
    </source>
</evidence>
<dbReference type="EMBL" id="JADGMS010000019">
    <property type="protein sequence ID" value="KAF9661073.1"/>
    <property type="molecule type" value="Genomic_DNA"/>
</dbReference>
<proteinExistence type="predicted"/>
<dbReference type="PANTHER" id="PTHR10827">
    <property type="entry name" value="RETICULOCALBIN"/>
    <property type="match status" value="1"/>
</dbReference>
<dbReference type="SMART" id="SM00054">
    <property type="entry name" value="EFh"/>
    <property type="match status" value="4"/>
</dbReference>
<keyword evidence="5" id="KW-1185">Reference proteome</keyword>
<feature type="transmembrane region" description="Helical" evidence="2">
    <location>
        <begin position="442"/>
        <end position="463"/>
    </location>
</feature>
<keyword evidence="1" id="KW-0106">Calcium</keyword>
<accession>A0A835MKT8</accession>